<dbReference type="GO" id="GO:0004252">
    <property type="term" value="F:serine-type endopeptidase activity"/>
    <property type="evidence" value="ECO:0007669"/>
    <property type="project" value="InterPro"/>
</dbReference>
<dbReference type="PANTHER" id="PTHR43390:SF1">
    <property type="entry name" value="CHLOROPLAST PROCESSING PEPTIDASE"/>
    <property type="match status" value="1"/>
</dbReference>
<evidence type="ECO:0000313" key="10">
    <source>
        <dbReference type="EMBL" id="VEI22857.1"/>
    </source>
</evidence>
<evidence type="ECO:0000256" key="1">
    <source>
        <dbReference type="ARBA" id="ARBA00000677"/>
    </source>
</evidence>
<dbReference type="EC" id="3.4.21.89" evidence="4 7"/>
<feature type="region of interest" description="Disordered" evidence="8">
    <location>
        <begin position="1"/>
        <end position="354"/>
    </location>
</feature>
<evidence type="ECO:0000259" key="9">
    <source>
        <dbReference type="Pfam" id="PF10502"/>
    </source>
</evidence>
<feature type="active site" evidence="6">
    <location>
        <position position="472"/>
    </location>
</feature>
<dbReference type="SUPFAM" id="SSF51306">
    <property type="entry name" value="LexA/Signal peptidase"/>
    <property type="match status" value="1"/>
</dbReference>
<dbReference type="PANTHER" id="PTHR43390">
    <property type="entry name" value="SIGNAL PEPTIDASE I"/>
    <property type="match status" value="1"/>
</dbReference>
<dbReference type="Gene3D" id="2.10.109.10">
    <property type="entry name" value="Umud Fragment, subunit A"/>
    <property type="match status" value="1"/>
</dbReference>
<dbReference type="InterPro" id="IPR019758">
    <property type="entry name" value="Pept_S26A_signal_pept_1_CS"/>
</dbReference>
<dbReference type="RefSeq" id="WP_232018647.1">
    <property type="nucleotide sequence ID" value="NZ_LR134479.1"/>
</dbReference>
<feature type="compositionally biased region" description="Polar residues" evidence="8">
    <location>
        <begin position="301"/>
        <end position="313"/>
    </location>
</feature>
<evidence type="ECO:0000256" key="6">
    <source>
        <dbReference type="PIRSR" id="PIRSR600223-1"/>
    </source>
</evidence>
<dbReference type="InterPro" id="IPR019533">
    <property type="entry name" value="Peptidase_S26"/>
</dbReference>
<organism evidence="10 11">
    <name type="scientific">Rothia aeria</name>
    <dbReference type="NCBI Taxonomy" id="172042"/>
    <lineage>
        <taxon>Bacteria</taxon>
        <taxon>Bacillati</taxon>
        <taxon>Actinomycetota</taxon>
        <taxon>Actinomycetes</taxon>
        <taxon>Micrococcales</taxon>
        <taxon>Micrococcaceae</taxon>
        <taxon>Rothia</taxon>
    </lineage>
</organism>
<comment type="subcellular location">
    <subcellularLocation>
        <location evidence="2">Cell membrane</location>
        <topology evidence="2">Single-pass type II membrane protein</topology>
    </subcellularLocation>
    <subcellularLocation>
        <location evidence="7">Membrane</location>
        <topology evidence="7">Single-pass type II membrane protein</topology>
    </subcellularLocation>
</comment>
<accession>A0A7Z9A4W1</accession>
<evidence type="ECO:0000256" key="3">
    <source>
        <dbReference type="ARBA" id="ARBA00009370"/>
    </source>
</evidence>
<feature type="compositionally biased region" description="Basic residues" evidence="8">
    <location>
        <begin position="277"/>
        <end position="287"/>
    </location>
</feature>
<keyword evidence="7" id="KW-1133">Transmembrane helix</keyword>
<feature type="compositionally biased region" description="Polar residues" evidence="8">
    <location>
        <begin position="147"/>
        <end position="157"/>
    </location>
</feature>
<keyword evidence="5 7" id="KW-0378">Hydrolase</keyword>
<keyword evidence="7" id="KW-0645">Protease</keyword>
<comment type="catalytic activity">
    <reaction evidence="1 7">
        <text>Cleavage of hydrophobic, N-terminal signal or leader sequences from secreted and periplasmic proteins.</text>
        <dbReference type="EC" id="3.4.21.89"/>
    </reaction>
</comment>
<dbReference type="GO" id="GO:0009003">
    <property type="term" value="F:signal peptidase activity"/>
    <property type="evidence" value="ECO:0007669"/>
    <property type="project" value="UniProtKB-EC"/>
</dbReference>
<dbReference type="CDD" id="cd06530">
    <property type="entry name" value="S26_SPase_I"/>
    <property type="match status" value="1"/>
</dbReference>
<feature type="compositionally biased region" description="Polar residues" evidence="8">
    <location>
        <begin position="228"/>
        <end position="238"/>
    </location>
</feature>
<evidence type="ECO:0000256" key="2">
    <source>
        <dbReference type="ARBA" id="ARBA00004401"/>
    </source>
</evidence>
<feature type="active site" evidence="6">
    <location>
        <position position="404"/>
    </location>
</feature>
<proteinExistence type="inferred from homology"/>
<keyword evidence="7" id="KW-0472">Membrane</keyword>
<name>A0A7Z9A4W1_9MICC</name>
<dbReference type="Proteomes" id="UP000282386">
    <property type="component" value="Chromosome"/>
</dbReference>
<feature type="compositionally biased region" description="Polar residues" evidence="8">
    <location>
        <begin position="61"/>
        <end position="87"/>
    </location>
</feature>
<dbReference type="AlphaFoldDB" id="A0A7Z9A4W1"/>
<dbReference type="InterPro" id="IPR000223">
    <property type="entry name" value="Pept_S26A_signal_pept_1"/>
</dbReference>
<dbReference type="EMBL" id="LR134479">
    <property type="protein sequence ID" value="VEI22857.1"/>
    <property type="molecule type" value="Genomic_DNA"/>
</dbReference>
<dbReference type="PROSITE" id="PS00761">
    <property type="entry name" value="SPASE_I_3"/>
    <property type="match status" value="1"/>
</dbReference>
<evidence type="ECO:0000256" key="8">
    <source>
        <dbReference type="SAM" id="MobiDB-lite"/>
    </source>
</evidence>
<feature type="compositionally biased region" description="Basic and acidic residues" evidence="8">
    <location>
        <begin position="14"/>
        <end position="27"/>
    </location>
</feature>
<dbReference type="Pfam" id="PF10502">
    <property type="entry name" value="Peptidase_S26"/>
    <property type="match status" value="1"/>
</dbReference>
<evidence type="ECO:0000313" key="11">
    <source>
        <dbReference type="Proteomes" id="UP000282386"/>
    </source>
</evidence>
<protein>
    <recommendedName>
        <fullName evidence="4 7">Signal peptidase I</fullName>
        <ecNumber evidence="4 7">3.4.21.89</ecNumber>
    </recommendedName>
</protein>
<evidence type="ECO:0000256" key="4">
    <source>
        <dbReference type="ARBA" id="ARBA00013208"/>
    </source>
</evidence>
<feature type="compositionally biased region" description="Polar residues" evidence="8">
    <location>
        <begin position="248"/>
        <end position="260"/>
    </location>
</feature>
<dbReference type="NCBIfam" id="TIGR02227">
    <property type="entry name" value="sigpep_I_bact"/>
    <property type="match status" value="1"/>
</dbReference>
<comment type="similarity">
    <text evidence="3 7">Belongs to the peptidase S26 family.</text>
</comment>
<feature type="transmembrane region" description="Helical" evidence="7">
    <location>
        <begin position="379"/>
        <end position="399"/>
    </location>
</feature>
<reference evidence="10 11" key="1">
    <citation type="submission" date="2018-12" db="EMBL/GenBank/DDBJ databases">
        <authorList>
            <consortium name="Pathogen Informatics"/>
        </authorList>
    </citation>
    <scope>NUCLEOTIDE SEQUENCE [LARGE SCALE GENOMIC DNA]</scope>
    <source>
        <strain evidence="10 11">NCTC10207</strain>
    </source>
</reference>
<keyword evidence="7" id="KW-0812">Transmembrane</keyword>
<feature type="domain" description="Peptidase S26" evidence="9">
    <location>
        <begin position="375"/>
        <end position="560"/>
    </location>
</feature>
<feature type="compositionally biased region" description="Polar residues" evidence="8">
    <location>
        <begin position="170"/>
        <end position="188"/>
    </location>
</feature>
<dbReference type="GO" id="GO:0006465">
    <property type="term" value="P:signal peptide processing"/>
    <property type="evidence" value="ECO:0007669"/>
    <property type="project" value="InterPro"/>
</dbReference>
<evidence type="ECO:0000256" key="7">
    <source>
        <dbReference type="RuleBase" id="RU362042"/>
    </source>
</evidence>
<evidence type="ECO:0000256" key="5">
    <source>
        <dbReference type="ARBA" id="ARBA00022801"/>
    </source>
</evidence>
<dbReference type="InterPro" id="IPR036286">
    <property type="entry name" value="LexA/Signal_pep-like_sf"/>
</dbReference>
<dbReference type="PRINTS" id="PR00727">
    <property type="entry name" value="LEADERPTASE"/>
</dbReference>
<sequence>MAEQNEPQGTDAEYQPRTRRERRELEKRSRKAVRAQNSENAADATGAPSGRRFGRHAKYSSDASGTESQPANVTGASGSARTQETETSQAAQSGSSRRFRFGRHAAPEQPVEADTPQPQPDPEPQQQTPKTQEKPQEPVANFWDNVSAPTKSNVFTERSTHASESDDDSANTTEQSDGSTHVATSKWLNSLKKAQGADSAPQTGIIETQPLKLKKSFLKNGYLGYSTMGENTPQQSSEALDAGYSAPNEPQQGNNSNGSVTEPAADTDPDRTVSINRVKRSRPSRKPVSRDTRSISRTTRPASRNTAPQQTLYENPVRPKHLGTGAYSSDDYDYEYEDERSTKKSKKKDKKPELTLKQAREEGRMGEWAWTTFRESAMVVVYALVIAFIIKTFLVRGYYIPSGSMENTLQVNDRVFINAAGSYFGSPNRGDVVVFKDSQGWIDSAQKKSNPINDALTFVGILPDTSSNYLVKRVIGKPGDRVEGDGKGKIKVNGVEISEPYLHPGSNPSDVPFSVTVPNDSYFVLGDHRDHSADSRYHIGDGHAFVKRGDIQGNVFVIAWPINRVGLMTNQSDVFKSVPEPSK</sequence>
<dbReference type="GO" id="GO:0005886">
    <property type="term" value="C:plasma membrane"/>
    <property type="evidence" value="ECO:0007669"/>
    <property type="project" value="UniProtKB-SubCell"/>
</dbReference>
<gene>
    <name evidence="10" type="primary">sipP_2</name>
    <name evidence="10" type="ORF">NCTC10207_00950</name>
</gene>